<dbReference type="EMBL" id="CM007899">
    <property type="protein sequence ID" value="OTG09622.1"/>
    <property type="molecule type" value="Genomic_DNA"/>
</dbReference>
<dbReference type="SUPFAM" id="SSF56719">
    <property type="entry name" value="Type II DNA topoisomerase"/>
    <property type="match status" value="1"/>
</dbReference>
<dbReference type="InterPro" id="IPR002218">
    <property type="entry name" value="MnmG-rel"/>
</dbReference>
<dbReference type="InterPro" id="IPR013760">
    <property type="entry name" value="Topo_IIA-like_dom_sf"/>
</dbReference>
<gene>
    <name evidence="1" type="ORF">HannXRQ_Chr10g0278491</name>
</gene>
<organism evidence="1 2">
    <name type="scientific">Helianthus annuus</name>
    <name type="common">Common sunflower</name>
    <dbReference type="NCBI Taxonomy" id="4232"/>
    <lineage>
        <taxon>Eukaryota</taxon>
        <taxon>Viridiplantae</taxon>
        <taxon>Streptophyta</taxon>
        <taxon>Embryophyta</taxon>
        <taxon>Tracheophyta</taxon>
        <taxon>Spermatophyta</taxon>
        <taxon>Magnoliopsida</taxon>
        <taxon>eudicotyledons</taxon>
        <taxon>Gunneridae</taxon>
        <taxon>Pentapetalae</taxon>
        <taxon>asterids</taxon>
        <taxon>campanulids</taxon>
        <taxon>Asterales</taxon>
        <taxon>Asteraceae</taxon>
        <taxon>Asteroideae</taxon>
        <taxon>Heliantheae alliance</taxon>
        <taxon>Heliantheae</taxon>
        <taxon>Helianthus</taxon>
    </lineage>
</organism>
<keyword evidence="1" id="KW-0413">Isomerase</keyword>
<protein>
    <submittedName>
        <fullName evidence="1">Putative DNA topoisomerase, type IIA-like domain, Arginine repressor C-terminal-like domain protein</fullName>
    </submittedName>
</protein>
<dbReference type="Proteomes" id="UP000215914">
    <property type="component" value="Chromosome 10"/>
</dbReference>
<dbReference type="AlphaFoldDB" id="A0A251TG51"/>
<dbReference type="PANTHER" id="PTHR11806">
    <property type="entry name" value="GLUCOSE INHIBITED DIVISION PROTEIN A"/>
    <property type="match status" value="1"/>
</dbReference>
<dbReference type="GO" id="GO:0003918">
    <property type="term" value="F:DNA topoisomerase type II (double strand cut, ATP-hydrolyzing) activity"/>
    <property type="evidence" value="ECO:0007669"/>
    <property type="project" value="InterPro"/>
</dbReference>
<reference evidence="2" key="1">
    <citation type="journal article" date="2017" name="Nature">
        <title>The sunflower genome provides insights into oil metabolism, flowering and Asterid evolution.</title>
        <authorList>
            <person name="Badouin H."/>
            <person name="Gouzy J."/>
            <person name="Grassa C.J."/>
            <person name="Murat F."/>
            <person name="Staton S.E."/>
            <person name="Cottret L."/>
            <person name="Lelandais-Briere C."/>
            <person name="Owens G.L."/>
            <person name="Carrere S."/>
            <person name="Mayjonade B."/>
            <person name="Legrand L."/>
            <person name="Gill N."/>
            <person name="Kane N.C."/>
            <person name="Bowers J.E."/>
            <person name="Hubner S."/>
            <person name="Bellec A."/>
            <person name="Berard A."/>
            <person name="Berges H."/>
            <person name="Blanchet N."/>
            <person name="Boniface M.C."/>
            <person name="Brunel D."/>
            <person name="Catrice O."/>
            <person name="Chaidir N."/>
            <person name="Claudel C."/>
            <person name="Donnadieu C."/>
            <person name="Faraut T."/>
            <person name="Fievet G."/>
            <person name="Helmstetter N."/>
            <person name="King M."/>
            <person name="Knapp S.J."/>
            <person name="Lai Z."/>
            <person name="Le Paslier M.C."/>
            <person name="Lippi Y."/>
            <person name="Lorenzon L."/>
            <person name="Mandel J.R."/>
            <person name="Marage G."/>
            <person name="Marchand G."/>
            <person name="Marquand E."/>
            <person name="Bret-Mestries E."/>
            <person name="Morien E."/>
            <person name="Nambeesan S."/>
            <person name="Nguyen T."/>
            <person name="Pegot-Espagnet P."/>
            <person name="Pouilly N."/>
            <person name="Raftis F."/>
            <person name="Sallet E."/>
            <person name="Schiex T."/>
            <person name="Thomas J."/>
            <person name="Vandecasteele C."/>
            <person name="Vares D."/>
            <person name="Vear F."/>
            <person name="Vautrin S."/>
            <person name="Crespi M."/>
            <person name="Mangin B."/>
            <person name="Burke J.M."/>
            <person name="Salse J."/>
            <person name="Munos S."/>
            <person name="Vincourt P."/>
            <person name="Rieseberg L.H."/>
            <person name="Langlade N.B."/>
        </authorList>
    </citation>
    <scope>NUCLEOTIDE SEQUENCE [LARGE SCALE GENOMIC DNA]</scope>
    <source>
        <strain evidence="2">cv. SF193</strain>
    </source>
</reference>
<name>A0A251TG51_HELAN</name>
<dbReference type="PANTHER" id="PTHR11806:SF0">
    <property type="entry name" value="PROTEIN MTO1 HOMOLOG, MITOCHONDRIAL"/>
    <property type="match status" value="1"/>
</dbReference>
<sequence length="137" mass="15697">MLGSLLHLSVSHFPFSLKRLIESLMLGLLLHLYLPCSPLTNTVAQHQPATVTRFNNTGYDVLSAPKTLEGISDIRDESDRSGMRIVIEVHWFSFDPTYHIERDQMCCNYLTRTTQMTHQLIKYNLHETLTYGGWIGS</sequence>
<accession>A0A251TG51</accession>
<dbReference type="GO" id="GO:0050660">
    <property type="term" value="F:flavin adenine dinucleotide binding"/>
    <property type="evidence" value="ECO:0007669"/>
    <property type="project" value="InterPro"/>
</dbReference>
<keyword evidence="2" id="KW-1185">Reference proteome</keyword>
<dbReference type="GO" id="GO:0005524">
    <property type="term" value="F:ATP binding"/>
    <property type="evidence" value="ECO:0007669"/>
    <property type="project" value="InterPro"/>
</dbReference>
<dbReference type="GO" id="GO:0008033">
    <property type="term" value="P:tRNA processing"/>
    <property type="evidence" value="ECO:0007669"/>
    <property type="project" value="InterPro"/>
</dbReference>
<evidence type="ECO:0000313" key="1">
    <source>
        <dbReference type="EMBL" id="OTG09622.1"/>
    </source>
</evidence>
<dbReference type="InParanoid" id="A0A251TG51"/>
<dbReference type="Gene3D" id="3.30.1360.40">
    <property type="match status" value="1"/>
</dbReference>
<dbReference type="STRING" id="4232.A0A251TG51"/>
<proteinExistence type="predicted"/>
<evidence type="ECO:0000313" key="2">
    <source>
        <dbReference type="Proteomes" id="UP000215914"/>
    </source>
</evidence>